<feature type="region of interest" description="Disordered" evidence="5">
    <location>
        <begin position="425"/>
        <end position="447"/>
    </location>
</feature>
<evidence type="ECO:0000256" key="3">
    <source>
        <dbReference type="ARBA" id="ARBA00022989"/>
    </source>
</evidence>
<dbReference type="OrthoDB" id="3900342at2759"/>
<evidence type="ECO:0000256" key="6">
    <source>
        <dbReference type="SAM" id="Phobius"/>
    </source>
</evidence>
<keyword evidence="2 6" id="KW-0812">Transmembrane</keyword>
<evidence type="ECO:0000313" key="8">
    <source>
        <dbReference type="EnsemblMetazoa" id="tetur15g01010.1"/>
    </source>
</evidence>
<evidence type="ECO:0000313" key="9">
    <source>
        <dbReference type="Proteomes" id="UP000015104"/>
    </source>
</evidence>
<evidence type="ECO:0000256" key="4">
    <source>
        <dbReference type="ARBA" id="ARBA00023136"/>
    </source>
</evidence>
<feature type="transmembrane region" description="Helical" evidence="6">
    <location>
        <begin position="321"/>
        <end position="347"/>
    </location>
</feature>
<feature type="transmembrane region" description="Helical" evidence="6">
    <location>
        <begin position="272"/>
        <end position="301"/>
    </location>
</feature>
<keyword evidence="4 6" id="KW-0472">Membrane</keyword>
<dbReference type="Proteomes" id="UP000015104">
    <property type="component" value="Unassembled WGS sequence"/>
</dbReference>
<sequence length="614" mass="67068">MNLKSFGKALVRRKKIDTSPSSSALNRCLTTFDLTALGIGSTLGLGMYVISGNVAGNTAGPAVVFSFLFAAIASVLAGFCYAEFGARVPKAGSAYIYSYVTVGEFIAFVIGWNMLLEYVIGAATVARGYSNYLDVLFNKTMSSHFRKWMPMDVPHMSEYPDLFAFVLTIGLSIMLAAGVKESTRFNGIFTTINLSIVTFVVICGSFKIDFNNWALEPGKDNLPKSAGTGGFFPFGFSGMMSGASTCFFSFVGFDVIATTGEEANNPQKSIPIAIVLSLLVSFLAYFGVSAIQTLICPYYLLTDDAPLPLAFEIAGLSFARWFITIGVLAGLSASLLGAMFPMPRVLYSMASDGLIFRFFAHIHPRTQSPLVATLTTGLFAGLMAVFFNVGELADMMSIGTLLAYTLVSVSILILRYDVEKEPCDDSERAISPESDSGPESPTPLTNNPGFLPVINKFRMRVFNSAEITLPNRETSLISKFLITIICGNITLLDLLLVTLEKNLSQLDKISLIVVGASLAYLISLVIALYRQPQANASISFQVPWVPFIPIISIFINIYLMMKLTFITWIRFAVWLLIGLSIYLFYGIRNSKERKINDSFQIAPVSYKSKEPTLS</sequence>
<reference evidence="8" key="2">
    <citation type="submission" date="2015-06" db="UniProtKB">
        <authorList>
            <consortium name="EnsemblMetazoa"/>
        </authorList>
    </citation>
    <scope>IDENTIFICATION</scope>
</reference>
<proteinExistence type="predicted"/>
<feature type="transmembrane region" description="Helical" evidence="6">
    <location>
        <begin position="541"/>
        <end position="559"/>
    </location>
</feature>
<name>T1KMB3_TETUR</name>
<dbReference type="InterPro" id="IPR002293">
    <property type="entry name" value="AA/rel_permease1"/>
</dbReference>
<reference evidence="9" key="1">
    <citation type="submission" date="2011-08" db="EMBL/GenBank/DDBJ databases">
        <authorList>
            <person name="Rombauts S."/>
        </authorList>
    </citation>
    <scope>NUCLEOTIDE SEQUENCE</scope>
    <source>
        <strain evidence="9">London</strain>
    </source>
</reference>
<evidence type="ECO:0000256" key="2">
    <source>
        <dbReference type="ARBA" id="ARBA00022692"/>
    </source>
</evidence>
<dbReference type="GO" id="GO:0061459">
    <property type="term" value="F:L-arginine transmembrane transporter activity"/>
    <property type="evidence" value="ECO:0007669"/>
    <property type="project" value="TreeGrafter"/>
</dbReference>
<dbReference type="AlphaFoldDB" id="T1KMB3"/>
<accession>T1KMB3</accession>
<dbReference type="Pfam" id="PF13906">
    <property type="entry name" value="AA_permease_C"/>
    <property type="match status" value="1"/>
</dbReference>
<feature type="transmembrane region" description="Helical" evidence="6">
    <location>
        <begin position="476"/>
        <end position="497"/>
    </location>
</feature>
<dbReference type="Gene3D" id="1.20.1740.10">
    <property type="entry name" value="Amino acid/polyamine transporter I"/>
    <property type="match status" value="2"/>
</dbReference>
<feature type="transmembrane region" description="Helical" evidence="6">
    <location>
        <begin position="29"/>
        <end position="50"/>
    </location>
</feature>
<dbReference type="EMBL" id="CAEY01000240">
    <property type="status" value="NOT_ANNOTATED_CDS"/>
    <property type="molecule type" value="Genomic_DNA"/>
</dbReference>
<dbReference type="GO" id="GO:0000064">
    <property type="term" value="F:L-ornithine transmembrane transporter activity"/>
    <property type="evidence" value="ECO:0007669"/>
    <property type="project" value="TreeGrafter"/>
</dbReference>
<feature type="transmembrane region" description="Helical" evidence="6">
    <location>
        <begin position="94"/>
        <end position="115"/>
    </location>
</feature>
<dbReference type="FunFam" id="1.20.1740.10:FF:000010">
    <property type="entry name" value="probable cationic amino acid transporter"/>
    <property type="match status" value="1"/>
</dbReference>
<feature type="transmembrane region" description="Helical" evidence="6">
    <location>
        <begin position="230"/>
        <end position="251"/>
    </location>
</feature>
<protein>
    <recommendedName>
        <fullName evidence="7">Cationic amino acid transporter C-terminal domain-containing protein</fullName>
    </recommendedName>
</protein>
<dbReference type="PANTHER" id="PTHR43243">
    <property type="entry name" value="INNER MEMBRANE TRANSPORTER YGJI-RELATED"/>
    <property type="match status" value="1"/>
</dbReference>
<evidence type="ECO:0000259" key="7">
    <source>
        <dbReference type="Pfam" id="PF13906"/>
    </source>
</evidence>
<gene>
    <name evidence="8" type="primary">107365629</name>
</gene>
<dbReference type="PANTHER" id="PTHR43243:SF105">
    <property type="entry name" value="CATIONIC AMINO ACID TRANSPORTER C-TERMINAL DOMAIN-CONTAINING PROTEIN"/>
    <property type="match status" value="1"/>
</dbReference>
<keyword evidence="3 6" id="KW-1133">Transmembrane helix</keyword>
<dbReference type="eggNOG" id="KOG1286">
    <property type="taxonomic scope" value="Eukaryota"/>
</dbReference>
<evidence type="ECO:0000256" key="5">
    <source>
        <dbReference type="SAM" id="MobiDB-lite"/>
    </source>
</evidence>
<comment type="subcellular location">
    <subcellularLocation>
        <location evidence="1">Membrane</location>
        <topology evidence="1">Multi-pass membrane protein</topology>
    </subcellularLocation>
</comment>
<dbReference type="PIRSF" id="PIRSF006060">
    <property type="entry name" value="AA_transporter"/>
    <property type="match status" value="1"/>
</dbReference>
<dbReference type="HOGENOM" id="CLU_007946_15_7_1"/>
<feature type="transmembrane region" description="Helical" evidence="6">
    <location>
        <begin position="62"/>
        <end position="82"/>
    </location>
</feature>
<feature type="transmembrane region" description="Helical" evidence="6">
    <location>
        <begin position="565"/>
        <end position="585"/>
    </location>
</feature>
<keyword evidence="9" id="KW-1185">Reference proteome</keyword>
<feature type="transmembrane region" description="Helical" evidence="6">
    <location>
        <begin position="509"/>
        <end position="529"/>
    </location>
</feature>
<feature type="transmembrane region" description="Helical" evidence="6">
    <location>
        <begin position="368"/>
        <end position="389"/>
    </location>
</feature>
<dbReference type="GO" id="GO:0097638">
    <property type="term" value="P:L-arginine import across plasma membrane"/>
    <property type="evidence" value="ECO:0007669"/>
    <property type="project" value="TreeGrafter"/>
</dbReference>
<organism evidence="8 9">
    <name type="scientific">Tetranychus urticae</name>
    <name type="common">Two-spotted spider mite</name>
    <dbReference type="NCBI Taxonomy" id="32264"/>
    <lineage>
        <taxon>Eukaryota</taxon>
        <taxon>Metazoa</taxon>
        <taxon>Ecdysozoa</taxon>
        <taxon>Arthropoda</taxon>
        <taxon>Chelicerata</taxon>
        <taxon>Arachnida</taxon>
        <taxon>Acari</taxon>
        <taxon>Acariformes</taxon>
        <taxon>Trombidiformes</taxon>
        <taxon>Prostigmata</taxon>
        <taxon>Eleutherengona</taxon>
        <taxon>Raphignathae</taxon>
        <taxon>Tetranychoidea</taxon>
        <taxon>Tetranychidae</taxon>
        <taxon>Tetranychus</taxon>
    </lineage>
</organism>
<evidence type="ECO:0000256" key="1">
    <source>
        <dbReference type="ARBA" id="ARBA00004141"/>
    </source>
</evidence>
<dbReference type="GO" id="GO:0015189">
    <property type="term" value="F:L-lysine transmembrane transporter activity"/>
    <property type="evidence" value="ECO:0007669"/>
    <property type="project" value="TreeGrafter"/>
</dbReference>
<dbReference type="Pfam" id="PF13520">
    <property type="entry name" value="AA_permease_2"/>
    <property type="match status" value="1"/>
</dbReference>
<dbReference type="GO" id="GO:0005886">
    <property type="term" value="C:plasma membrane"/>
    <property type="evidence" value="ECO:0007669"/>
    <property type="project" value="TreeGrafter"/>
</dbReference>
<feature type="transmembrane region" description="Helical" evidence="6">
    <location>
        <begin position="191"/>
        <end position="210"/>
    </location>
</feature>
<feature type="compositionally biased region" description="Polar residues" evidence="5">
    <location>
        <begin position="433"/>
        <end position="447"/>
    </location>
</feature>
<dbReference type="EnsemblMetazoa" id="tetur15g01010.1">
    <property type="protein sequence ID" value="tetur15g01010.1"/>
    <property type="gene ID" value="tetur15g01010"/>
</dbReference>
<feature type="domain" description="Cationic amino acid transporter C-terminal" evidence="7">
    <location>
        <begin position="540"/>
        <end position="590"/>
    </location>
</feature>
<feature type="transmembrane region" description="Helical" evidence="6">
    <location>
        <begin position="162"/>
        <end position="179"/>
    </location>
</feature>
<dbReference type="InterPro" id="IPR029485">
    <property type="entry name" value="CAT_C"/>
</dbReference>
<feature type="transmembrane region" description="Helical" evidence="6">
    <location>
        <begin position="395"/>
        <end position="414"/>
    </location>
</feature>